<reference evidence="1 2" key="1">
    <citation type="submission" date="2014-07" db="EMBL/GenBank/DDBJ databases">
        <title>Genome of Chryseobacterium formosense LMG 24722.</title>
        <authorList>
            <person name="Pipes S.E."/>
            <person name="Stropko S.J."/>
            <person name="Newman J.D."/>
        </authorList>
    </citation>
    <scope>NUCLEOTIDE SEQUENCE [LARGE SCALE GENOMIC DNA]</scope>
    <source>
        <strain evidence="1 2">LMG 24722</strain>
    </source>
</reference>
<dbReference type="AlphaFoldDB" id="A0A085YYQ3"/>
<sequence length="77" mass="9367">MKSTMQKVDIYKTDTNYFIKYHNGKTFLLSDQMVYNIYDYYSRKAFMLRISDEKLTKFLLSPDMSIKPEIEFFLRIV</sequence>
<gene>
    <name evidence="1" type="ORF">IX39_20145</name>
</gene>
<dbReference type="Proteomes" id="UP000028713">
    <property type="component" value="Unassembled WGS sequence"/>
</dbReference>
<keyword evidence="2" id="KW-1185">Reference proteome</keyword>
<comment type="caution">
    <text evidence="1">The sequence shown here is derived from an EMBL/GenBank/DDBJ whole genome shotgun (WGS) entry which is preliminary data.</text>
</comment>
<evidence type="ECO:0000313" key="1">
    <source>
        <dbReference type="EMBL" id="KFE97316.1"/>
    </source>
</evidence>
<dbReference type="STRING" id="236814.IX39_20145"/>
<organism evidence="1 2">
    <name type="scientific">Chryseobacterium formosense</name>
    <dbReference type="NCBI Taxonomy" id="236814"/>
    <lineage>
        <taxon>Bacteria</taxon>
        <taxon>Pseudomonadati</taxon>
        <taxon>Bacteroidota</taxon>
        <taxon>Flavobacteriia</taxon>
        <taxon>Flavobacteriales</taxon>
        <taxon>Weeksellaceae</taxon>
        <taxon>Chryseobacterium group</taxon>
        <taxon>Chryseobacterium</taxon>
    </lineage>
</organism>
<dbReference type="EMBL" id="JPRP01000006">
    <property type="protein sequence ID" value="KFE97316.1"/>
    <property type="molecule type" value="Genomic_DNA"/>
</dbReference>
<accession>A0A085YYQ3</accession>
<evidence type="ECO:0000313" key="2">
    <source>
        <dbReference type="Proteomes" id="UP000028713"/>
    </source>
</evidence>
<name>A0A085YYQ3_9FLAO</name>
<proteinExistence type="predicted"/>
<protein>
    <submittedName>
        <fullName evidence="1">Uncharacterized protein</fullName>
    </submittedName>
</protein>